<gene>
    <name evidence="8" type="primary">tuaH</name>
    <name evidence="8" type="ORF">MOHU_17810</name>
</gene>
<name>A0A2T0ANR2_9FIRM</name>
<dbReference type="InterPro" id="IPR029044">
    <property type="entry name" value="Nucleotide-diphossugar_trans"/>
</dbReference>
<comment type="similarity">
    <text evidence="2">Belongs to the glycosyltransferase 2 family.</text>
</comment>
<dbReference type="CDD" id="cd04186">
    <property type="entry name" value="GT_2_like_c"/>
    <property type="match status" value="1"/>
</dbReference>
<evidence type="ECO:0000256" key="5">
    <source>
        <dbReference type="SAM" id="Coils"/>
    </source>
</evidence>
<dbReference type="InterPro" id="IPR055259">
    <property type="entry name" value="YkvP/CgeB_Glyco_trans-like"/>
</dbReference>
<dbReference type="CDD" id="cd02440">
    <property type="entry name" value="AdoMet_MTases"/>
    <property type="match status" value="1"/>
</dbReference>
<proteinExistence type="inferred from homology"/>
<evidence type="ECO:0000313" key="9">
    <source>
        <dbReference type="Proteomes" id="UP000238415"/>
    </source>
</evidence>
<reference evidence="8 9" key="1">
    <citation type="submission" date="2018-03" db="EMBL/GenBank/DDBJ databases">
        <title>Genome sequence of Moorella humiferrea DSM 23265.</title>
        <authorList>
            <person name="Poehlein A."/>
            <person name="Daniel R."/>
        </authorList>
    </citation>
    <scope>NUCLEOTIDE SEQUENCE [LARGE SCALE GENOMIC DNA]</scope>
    <source>
        <strain evidence="8 9">DSM 23265</strain>
    </source>
</reference>
<dbReference type="Gene3D" id="3.90.550.10">
    <property type="entry name" value="Spore Coat Polysaccharide Biosynthesis Protein SpsA, Chain A"/>
    <property type="match status" value="1"/>
</dbReference>
<dbReference type="Pfam" id="PF13489">
    <property type="entry name" value="Methyltransf_23"/>
    <property type="match status" value="1"/>
</dbReference>
<keyword evidence="4 8" id="KW-0808">Transferase</keyword>
<feature type="coiled-coil region" evidence="5">
    <location>
        <begin position="276"/>
        <end position="331"/>
    </location>
</feature>
<dbReference type="Pfam" id="PF13524">
    <property type="entry name" value="Glyco_trans_1_2"/>
    <property type="match status" value="1"/>
</dbReference>
<dbReference type="SUPFAM" id="SSF53448">
    <property type="entry name" value="Nucleotide-diphospho-sugar transferases"/>
    <property type="match status" value="1"/>
</dbReference>
<evidence type="ECO:0000259" key="7">
    <source>
        <dbReference type="Pfam" id="PF13524"/>
    </source>
</evidence>
<keyword evidence="9" id="KW-1185">Reference proteome</keyword>
<dbReference type="Gene3D" id="1.20.5.730">
    <property type="entry name" value="Single helix bin"/>
    <property type="match status" value="1"/>
</dbReference>
<sequence length="1061" mass="123486">MLAEELGFQSLGVEIASSVAEVAVKAGLRVINQPVEVQQFDEGQFDLITAWDFFEHILDFRNLLEKCYRWLKPGGLILFSTPDAGADIVKLRKDRWVGFRSSLEHVLYLTSPFLCRAFNDVFGCVPLLVSFTYGGDYATLVGIARKGGLRPADWEVANWLQNRTFPVDEGLFQRYSEPLSEIYLHFQQIEALKRMSFYFDGDNLQEIQMVVQAGIHILEGRIDDAIATLRLAAQANWSDSKVWQRLCKAYEIHSDTINTKMTTEYQAIKHEKDRILQVFQYQILEKERMIEELEKQIKEKMQLVENLRAEAAEKEGAIHQLREQLADKEHALQEVKGFLHQIQQRFTWKRYRVADAIIALYWYFCHPKQLLQKVKDIAWKTGRKWLPTSVKFWIKRVILRQPAPSWTPPELLRDEKGDGEKRRHPYSELQAVKTACYDVIVFPIIDWGFRFQRPQHLARRFARKGHRVFYLKTTFNPKSDVSATVKMLEKNIAEVELPGSPKLNVYRNQVDASTLQRWVDSFEYLRRHYSIVEAICLVQLPFWQPVAFRLREQFGWKVVYDCMDEHGGFSTNSPAMLTLEENLSSGSDLILATSQKLLEKQKGYSSNCLLVPNACEFEHFSVSFKTLPHEIAPLSRPIIGYYGAISDWFDSKLVARMARLKPDWSFVLIGSTFGANLAPFTDLKNVYLFGEKPYQELPAYLHAFDACIIPFKRTPLTEATNPVKFYEYLSAGKPVVSVPLPEVALYEAEKLVYLASTPEEFIEKIERALQENSAEMVAARQRFAQQNTWEERFARIEPAIQNLYPKVSIIILTHNNIHFTRLCVNSIYRNTLWPNFELIIVDNASTDGTREYLKELVQQHSNIRLILNEHNEGFARANNQGIRASTGEYIVLLNNDTIVTRGWLGRLIRHLERDLNIGMVGPVTNSAGNEAKIDVNYSSIEEMESFAERRSHEYEGKYFDIKMLALFCTAMRRRLFDEIGLLDERFEVGMFEDDDLALRVRQAGYKIICVEDVFIHHFHSATFKLYGEQEYLRLFEANRKRFEEKWGIRWEPHRYRERKYV</sequence>
<dbReference type="SUPFAM" id="SSF53335">
    <property type="entry name" value="S-adenosyl-L-methionine-dependent methyltransferases"/>
    <property type="match status" value="1"/>
</dbReference>
<protein>
    <submittedName>
        <fullName evidence="8">Putative teichuronic acid biosynthesis glycosyltransferase TuaH</fullName>
        <ecNumber evidence="8">2.4.-.-</ecNumber>
    </submittedName>
</protein>
<dbReference type="Pfam" id="PF00535">
    <property type="entry name" value="Glycos_transf_2"/>
    <property type="match status" value="1"/>
</dbReference>
<dbReference type="InterPro" id="IPR001173">
    <property type="entry name" value="Glyco_trans_2-like"/>
</dbReference>
<dbReference type="PANTHER" id="PTHR43179:SF12">
    <property type="entry name" value="GALACTOFURANOSYLTRANSFERASE GLFT2"/>
    <property type="match status" value="1"/>
</dbReference>
<feature type="domain" description="Spore protein YkvP/CgeB glycosyl transferase-like" evidence="7">
    <location>
        <begin position="653"/>
        <end position="796"/>
    </location>
</feature>
<evidence type="ECO:0000256" key="1">
    <source>
        <dbReference type="ARBA" id="ARBA00004776"/>
    </source>
</evidence>
<keyword evidence="3 8" id="KW-0328">Glycosyltransferase</keyword>
<dbReference type="Gene3D" id="3.40.50.150">
    <property type="entry name" value="Vaccinia Virus protein VP39"/>
    <property type="match status" value="1"/>
</dbReference>
<keyword evidence="5" id="KW-0175">Coiled coil</keyword>
<feature type="domain" description="Glycosyltransferase 2-like" evidence="6">
    <location>
        <begin position="808"/>
        <end position="979"/>
    </location>
</feature>
<dbReference type="AlphaFoldDB" id="A0A2T0ANR2"/>
<dbReference type="Proteomes" id="UP000238415">
    <property type="component" value="Unassembled WGS sequence"/>
</dbReference>
<evidence type="ECO:0000256" key="3">
    <source>
        <dbReference type="ARBA" id="ARBA00022676"/>
    </source>
</evidence>
<dbReference type="SUPFAM" id="SSF53756">
    <property type="entry name" value="UDP-Glycosyltransferase/glycogen phosphorylase"/>
    <property type="match status" value="1"/>
</dbReference>
<comment type="pathway">
    <text evidence="1">Cell wall biogenesis; cell wall polysaccharide biosynthesis.</text>
</comment>
<dbReference type="PANTHER" id="PTHR43179">
    <property type="entry name" value="RHAMNOSYLTRANSFERASE WBBL"/>
    <property type="match status" value="1"/>
</dbReference>
<evidence type="ECO:0000313" key="8">
    <source>
        <dbReference type="EMBL" id="PRR70674.1"/>
    </source>
</evidence>
<dbReference type="EC" id="2.4.-.-" evidence="8"/>
<dbReference type="GO" id="GO:0016757">
    <property type="term" value="F:glycosyltransferase activity"/>
    <property type="evidence" value="ECO:0007669"/>
    <property type="project" value="UniProtKB-KW"/>
</dbReference>
<evidence type="ECO:0000259" key="6">
    <source>
        <dbReference type="Pfam" id="PF00535"/>
    </source>
</evidence>
<dbReference type="Gene3D" id="3.40.50.2000">
    <property type="entry name" value="Glycogen Phosphorylase B"/>
    <property type="match status" value="2"/>
</dbReference>
<dbReference type="InterPro" id="IPR029063">
    <property type="entry name" value="SAM-dependent_MTases_sf"/>
</dbReference>
<comment type="caution">
    <text evidence="8">The sequence shown here is derived from an EMBL/GenBank/DDBJ whole genome shotgun (WGS) entry which is preliminary data.</text>
</comment>
<evidence type="ECO:0000256" key="4">
    <source>
        <dbReference type="ARBA" id="ARBA00022679"/>
    </source>
</evidence>
<organism evidence="8 9">
    <name type="scientific">Neomoorella humiferrea</name>
    <dbReference type="NCBI Taxonomy" id="676965"/>
    <lineage>
        <taxon>Bacteria</taxon>
        <taxon>Bacillati</taxon>
        <taxon>Bacillota</taxon>
        <taxon>Clostridia</taxon>
        <taxon>Neomoorellales</taxon>
        <taxon>Neomoorellaceae</taxon>
        <taxon>Neomoorella</taxon>
    </lineage>
</organism>
<dbReference type="EMBL" id="PVXM01000046">
    <property type="protein sequence ID" value="PRR70674.1"/>
    <property type="molecule type" value="Genomic_DNA"/>
</dbReference>
<evidence type="ECO:0000256" key="2">
    <source>
        <dbReference type="ARBA" id="ARBA00006739"/>
    </source>
</evidence>
<accession>A0A2T0ANR2</accession>